<evidence type="ECO:0000256" key="6">
    <source>
        <dbReference type="ARBA" id="ARBA00022448"/>
    </source>
</evidence>
<feature type="compositionally biased region" description="Acidic residues" evidence="18">
    <location>
        <begin position="758"/>
        <end position="767"/>
    </location>
</feature>
<keyword evidence="16" id="KW-0472">Membrane</keyword>
<evidence type="ECO:0000256" key="17">
    <source>
        <dbReference type="ARBA" id="ARBA00023242"/>
    </source>
</evidence>
<evidence type="ECO:0000256" key="13">
    <source>
        <dbReference type="ARBA" id="ARBA00022927"/>
    </source>
</evidence>
<keyword evidence="6" id="KW-0813">Transport</keyword>
<dbReference type="EMBL" id="GHBY01000239">
    <property type="protein sequence ID" value="MUP40416.1"/>
    <property type="molecule type" value="Transcribed_RNA"/>
</dbReference>
<dbReference type="GO" id="GO:0008139">
    <property type="term" value="F:nuclear localization sequence binding"/>
    <property type="evidence" value="ECO:0007669"/>
    <property type="project" value="TreeGrafter"/>
</dbReference>
<feature type="region of interest" description="Disordered" evidence="18">
    <location>
        <begin position="736"/>
        <end position="771"/>
    </location>
</feature>
<evidence type="ECO:0000256" key="5">
    <source>
        <dbReference type="ARBA" id="ARBA00013472"/>
    </source>
</evidence>
<evidence type="ECO:0000256" key="1">
    <source>
        <dbReference type="ARBA" id="ARBA00004567"/>
    </source>
</evidence>
<dbReference type="InterPro" id="IPR037665">
    <property type="entry name" value="Nucleoporin_S59-like"/>
</dbReference>
<dbReference type="GO" id="GO:0005654">
    <property type="term" value="C:nucleoplasm"/>
    <property type="evidence" value="ECO:0007669"/>
    <property type="project" value="UniProtKB-SubCell"/>
</dbReference>
<evidence type="ECO:0000256" key="9">
    <source>
        <dbReference type="ARBA" id="ARBA00022801"/>
    </source>
</evidence>
<feature type="region of interest" description="Disordered" evidence="18">
    <location>
        <begin position="630"/>
        <end position="651"/>
    </location>
</feature>
<dbReference type="GO" id="GO:0017056">
    <property type="term" value="F:structural constituent of nuclear pore"/>
    <property type="evidence" value="ECO:0007669"/>
    <property type="project" value="InterPro"/>
</dbReference>
<dbReference type="Gene3D" id="3.30.1610.10">
    <property type="entry name" value="Peptidase S59, nucleoporin"/>
    <property type="match status" value="1"/>
</dbReference>
<dbReference type="InterPro" id="IPR021967">
    <property type="entry name" value="Nup98_C"/>
</dbReference>
<evidence type="ECO:0000256" key="14">
    <source>
        <dbReference type="ARBA" id="ARBA00023010"/>
    </source>
</evidence>
<dbReference type="GO" id="GO:0003723">
    <property type="term" value="F:RNA binding"/>
    <property type="evidence" value="ECO:0007669"/>
    <property type="project" value="TreeGrafter"/>
</dbReference>
<dbReference type="Pfam" id="PF12110">
    <property type="entry name" value="Nup96"/>
    <property type="match status" value="1"/>
</dbReference>
<feature type="domain" description="Peptidase S59" evidence="19">
    <location>
        <begin position="782"/>
        <end position="924"/>
    </location>
</feature>
<protein>
    <recommendedName>
        <fullName evidence="5">Nuclear pore complex protein Nup98-Nup96</fullName>
    </recommendedName>
</protein>
<evidence type="ECO:0000256" key="12">
    <source>
        <dbReference type="ARBA" id="ARBA00022825"/>
    </source>
</evidence>
<name>A0A646QCP4_9MYRI</name>
<dbReference type="Pfam" id="PF04096">
    <property type="entry name" value="Nucleoporin2"/>
    <property type="match status" value="1"/>
</dbReference>
<dbReference type="GO" id="GO:0006606">
    <property type="term" value="P:protein import into nucleus"/>
    <property type="evidence" value="ECO:0007669"/>
    <property type="project" value="UniProtKB-ARBA"/>
</dbReference>
<dbReference type="InterPro" id="IPR007230">
    <property type="entry name" value="Nup98_auto-Pept-S59_dom"/>
</dbReference>
<evidence type="ECO:0000259" key="19">
    <source>
        <dbReference type="PROSITE" id="PS51434"/>
    </source>
</evidence>
<evidence type="ECO:0000256" key="11">
    <source>
        <dbReference type="ARBA" id="ARBA00022816"/>
    </source>
</evidence>
<dbReference type="SUPFAM" id="SSF82215">
    <property type="entry name" value="C-terminal autoproteolytic domain of nucleoporin nup98"/>
    <property type="match status" value="1"/>
</dbReference>
<keyword evidence="8" id="KW-0677">Repeat</keyword>
<keyword evidence="14" id="KW-0811">Translocation</keyword>
<accession>A0A646QCP4</accession>
<dbReference type="GO" id="GO:0034398">
    <property type="term" value="P:telomere tethering at nuclear periphery"/>
    <property type="evidence" value="ECO:0007669"/>
    <property type="project" value="TreeGrafter"/>
</dbReference>
<keyword evidence="13" id="KW-0653">Protein transport</keyword>
<evidence type="ECO:0000256" key="2">
    <source>
        <dbReference type="ARBA" id="ARBA00004620"/>
    </source>
</evidence>
<keyword evidence="12" id="KW-0720">Serine protease</keyword>
<dbReference type="GO" id="GO:0051028">
    <property type="term" value="P:mRNA transport"/>
    <property type="evidence" value="ECO:0007669"/>
    <property type="project" value="UniProtKB-KW"/>
</dbReference>
<keyword evidence="17" id="KW-0539">Nucleus</keyword>
<dbReference type="GO" id="GO:0006405">
    <property type="term" value="P:RNA export from nucleus"/>
    <property type="evidence" value="ECO:0007669"/>
    <property type="project" value="TreeGrafter"/>
</dbReference>
<evidence type="ECO:0000256" key="16">
    <source>
        <dbReference type="ARBA" id="ARBA00023136"/>
    </source>
</evidence>
<evidence type="ECO:0000256" key="3">
    <source>
        <dbReference type="ARBA" id="ARBA00004642"/>
    </source>
</evidence>
<evidence type="ECO:0000313" key="20">
    <source>
        <dbReference type="EMBL" id="MUP40416.1"/>
    </source>
</evidence>
<dbReference type="GO" id="GO:0006508">
    <property type="term" value="P:proteolysis"/>
    <property type="evidence" value="ECO:0007669"/>
    <property type="project" value="UniProtKB-KW"/>
</dbReference>
<proteinExistence type="inferred from homology"/>
<dbReference type="GO" id="GO:0044614">
    <property type="term" value="C:nuclear pore cytoplasmic filaments"/>
    <property type="evidence" value="ECO:0007669"/>
    <property type="project" value="TreeGrafter"/>
</dbReference>
<dbReference type="FunFam" id="1.10.10.2360:FF:000001">
    <property type="entry name" value="Nuclear pore complex protein Nup98-Nup96"/>
    <property type="match status" value="1"/>
</dbReference>
<keyword evidence="7" id="KW-0645">Protease</keyword>
<dbReference type="GO" id="GO:0008236">
    <property type="term" value="F:serine-type peptidase activity"/>
    <property type="evidence" value="ECO:0007669"/>
    <property type="project" value="UniProtKB-KW"/>
</dbReference>
<dbReference type="PROSITE" id="PS51434">
    <property type="entry name" value="NUP_C"/>
    <property type="match status" value="1"/>
</dbReference>
<evidence type="ECO:0000256" key="7">
    <source>
        <dbReference type="ARBA" id="ARBA00022670"/>
    </source>
</evidence>
<dbReference type="Gene3D" id="1.25.40.690">
    <property type="match status" value="1"/>
</dbReference>
<dbReference type="Gene3D" id="1.10.10.2360">
    <property type="match status" value="1"/>
</dbReference>
<keyword evidence="9" id="KW-0378">Hydrolase</keyword>
<dbReference type="GO" id="GO:0000973">
    <property type="term" value="P:post-transcriptional tethering of RNA polymerase II gene DNA at nuclear periphery"/>
    <property type="evidence" value="ECO:0007669"/>
    <property type="project" value="TreeGrafter"/>
</dbReference>
<evidence type="ECO:0000256" key="15">
    <source>
        <dbReference type="ARBA" id="ARBA00023132"/>
    </source>
</evidence>
<feature type="compositionally biased region" description="Polar residues" evidence="18">
    <location>
        <begin position="634"/>
        <end position="651"/>
    </location>
</feature>
<reference evidence="20" key="1">
    <citation type="submission" date="2018-11" db="EMBL/GenBank/DDBJ databases">
        <title>Venom-gland transcriptomics and venom proteomics of the Florida green centipede (Hemiscolopendra marginata) reveal sex-based variation in a centipede venom.</title>
        <authorList>
            <person name="Nystrom G.S."/>
            <person name="Ward M.J."/>
            <person name="Ellsworth S.A."/>
            <person name="Rokyta D.R."/>
        </authorList>
    </citation>
    <scope>NUCLEOTIDE SEQUENCE</scope>
    <source>
        <tissue evidence="20">Venom gland</tissue>
    </source>
</reference>
<dbReference type="Pfam" id="PF21240">
    <property type="entry name" value="Nup98_GLEBS"/>
    <property type="match status" value="1"/>
</dbReference>
<keyword evidence="11" id="KW-0509">mRNA transport</keyword>
<dbReference type="GO" id="GO:0031965">
    <property type="term" value="C:nuclear membrane"/>
    <property type="evidence" value="ECO:0007669"/>
    <property type="project" value="UniProtKB-SubCell"/>
</dbReference>
<evidence type="ECO:0000256" key="4">
    <source>
        <dbReference type="ARBA" id="ARBA00008926"/>
    </source>
</evidence>
<keyword evidence="10" id="KW-0068">Autocatalytic cleavage</keyword>
<dbReference type="PANTHER" id="PTHR23198">
    <property type="entry name" value="NUCLEOPORIN"/>
    <property type="match status" value="1"/>
</dbReference>
<evidence type="ECO:0000256" key="8">
    <source>
        <dbReference type="ARBA" id="ARBA00022737"/>
    </source>
</evidence>
<evidence type="ECO:0000256" key="18">
    <source>
        <dbReference type="SAM" id="MobiDB-lite"/>
    </source>
</evidence>
<evidence type="ECO:0000256" key="10">
    <source>
        <dbReference type="ARBA" id="ARBA00022813"/>
    </source>
</evidence>
<sequence length="1864" mass="204134">MFGNKSTFGSGTSFSSSSFGAGSPFGQNTSAFGGNKTLGSGFGTPSFGSAPPNNTIFNTSGTSGGSIFGPGTTNFGQPSTSSSGFGFPSSSGSGTGLFGTNTQQNAGSSLFQSHSTSAFGAPKLNFGGFGGNTSTGLFGQTQQASTPFGQTSNATSGLFGSSTGSSFTSAFATSSAGTSGTAVKFNPVTGTDTMLKNGVTTNINIRHQCITVMKEYESKSLEELRMEDYLANRKGPQQSTIGTFGTTNQNSLFNSNTSTGSTGLFQNKTLFGSAFGSNTTTPTVFGQPNQQQSTGLFGQKSISFGTTTTTTTPFTFGTNTTPNLFGSGNNTTKSLFGSNTNPTSTPGLFGTTNTLQQNTGFGAPAFSTGFGQQNQTSGLFGSKSAFGATTTTAPSFGFGATANTNTGAPLFSNKTNAGFGSAPFGNTSTGFGVFGSNANTGTNLFNQNKTATSFGGTTGFGSNLNTFGTSGGSLFGSSANKTGSSSLGLNFGANPGSTLGAALNLPPNTSILGSDQSIAQLAQQQTQAQQQLLALAQSPFGDCPLFRSVLESSGKREEVLKPTNPAAQKALAANGQFKVSPHPTAKMKPKPIHSVVNGKVSLFEGLDEDEALDSTDAFIPRRSIKKLVLKPRTDQQANTSKNNGTENDGSLVISSPSVLTAKKNISPLTLQVTRNLNDIPADDEVNHSTPTEDNHTPELVIGKYYTNPIMKPVAEHPLRNQVELNNTIAQLNVNKCTGENDDSEKENISQDASYDGSQENDSEPELVEGERQPHPAEVVLNRPGYYTIPSLDELAQLVDKNGNCIVENFTIGREGFGNIYFFGLTNVFGLNLDEIVHFRKKEVTVYPDDENKPPLGEGLNKKAQITLDGIWPADKTICKPIKSPDRLKTIRYQEKLERISARIGAKFIDYRPETGSWVFQVSHFSKYGLEESDEDDEIAGTNIQDLKKLKILSGQSLQQPHLKTDQLTNVTNSTGPLPEPTQTSPLNTQPYINGLDNEMPGYPVHDDDDDEMEDITQQSHPFDESVEDSDHVISHSSHQLALALGVSSQRMQVMKASLFAEADEISDSLDEKKRIQMTGKSMDIMPPVAPQQFTKSDRPMITHFMSDTSFGPVRKDDHMLYSQKISSGLPSLHSKPAPSPIPQNLSKYILLPSGAVSPPVRRRVPSGRIRKLLPLHQSVLNNKQNLLADTSCYMSRRFRVGWGPNWTFTHCCASTTKIHTEAESKLKEPTSPLSPDYLTSNRQFEPNPFNVVIQKIRHESFEDTNVASTNKLEENLEVMLNNSRGIMEEGCPIFVPLMGVNVFHQQAELTGRLLQETTLTPSEYIYQQYWQQVWNLCVALWGRIPDLDLDQDKENTHANRMARRKAFSEWLQSVSSEKISKEIEEDGGQDHLNAIFSHLSGYQISAACQLAQKAGDHGLALLLAQATENVECREMVQKQLQNWEEIKADCFISFNRMKLYALLAGCLVWNASEELISTCDMIDWKRSLGLHLWYSCTPTASIAEALAEYRNAFKGKTPFGKYCEPPLSPYLEKKPSLATEINTEVNRFSVYDTCYHLLVLYVKRSHRLERLLCPSTSTDDHLDHRLSWLLYQSLRGLGYQHLSEYQTNLLHLNFAAQLEAEGLWHWAVFVAMHIIKPEKRYTVVQELLNRHITLSEEEEKEKFLCDKLLVPSEWISKAKALKAHHENNYTQEAWHLLKAGKWNQSHEIILKQIASDAIINENFDFLKSYLMELSSPERNSSVLDWSIGGQVFLDYIHVSETLKKIVKGELNTYELEKLQPEVSSLCNRVGSIHCYNAKDRLCQSEMAKKTANLLRIVLTLQNPDSEPPPTYVLAPHLQHLPMPEDYALQELRFLTQDYLIEMTS</sequence>
<keyword evidence="15" id="KW-0906">Nuclear pore complex</keyword>
<dbReference type="InterPro" id="IPR036903">
    <property type="entry name" value="Nup98_auto-Pept-S59_dom_sf"/>
</dbReference>
<comment type="subcellular location">
    <subcellularLocation>
        <location evidence="2">Nucleus membrane</location>
        <topology evidence="2">Peripheral membrane protein</topology>
        <orientation evidence="2">Nucleoplasmic side</orientation>
    </subcellularLocation>
    <subcellularLocation>
        <location evidence="1">Nucleus</location>
        <location evidence="1">Nuclear pore complex</location>
    </subcellularLocation>
    <subcellularLocation>
        <location evidence="3">Nucleus</location>
        <location evidence="3">Nucleoplasm</location>
    </subcellularLocation>
</comment>
<dbReference type="PANTHER" id="PTHR23198:SF6">
    <property type="entry name" value="NUCLEAR PORE COMPLEX PROTEIN NUP98-NUP96"/>
    <property type="match status" value="1"/>
</dbReference>
<organism evidence="20">
    <name type="scientific">Hemiscolopendra marginata</name>
    <dbReference type="NCBI Taxonomy" id="943146"/>
    <lineage>
        <taxon>Eukaryota</taxon>
        <taxon>Metazoa</taxon>
        <taxon>Ecdysozoa</taxon>
        <taxon>Arthropoda</taxon>
        <taxon>Myriapoda</taxon>
        <taxon>Chilopoda</taxon>
        <taxon>Pleurostigmophora</taxon>
        <taxon>Scolopendromorpha</taxon>
        <taxon>Scolopendridae</taxon>
        <taxon>Hemiscolopendra</taxon>
    </lineage>
</organism>
<dbReference type="FunFam" id="3.30.1610.10:FF:000001">
    <property type="entry name" value="Nuclear pore complex protein Nup98-Nup96"/>
    <property type="match status" value="1"/>
</dbReference>
<comment type="similarity">
    <text evidence="4">Belongs to the nucleoporin GLFG family.</text>
</comment>